<evidence type="ECO:0000256" key="3">
    <source>
        <dbReference type="ARBA" id="ARBA00022475"/>
    </source>
</evidence>
<reference evidence="10" key="2">
    <citation type="journal article" date="2023" name="Microorganisms">
        <title>Isolation and Genomic Characteristics of Cat-Borne Campylobacter felis sp. nov. and Sheep-Borne Campylobacter ovis sp. nov.</title>
        <authorList>
            <person name="Wang H."/>
            <person name="Li Y."/>
            <person name="Gu Y."/>
            <person name="Zhou G."/>
            <person name="Chen X."/>
            <person name="Zhang X."/>
            <person name="Shao Z."/>
            <person name="Zhang J."/>
            <person name="Zhang M."/>
        </authorList>
    </citation>
    <scope>NUCLEOTIDE SEQUENCE</scope>
    <source>
        <strain evidence="10">PS10</strain>
    </source>
</reference>
<evidence type="ECO:0000313" key="11">
    <source>
        <dbReference type="Proteomes" id="UP001173801"/>
    </source>
</evidence>
<evidence type="ECO:0000256" key="6">
    <source>
        <dbReference type="ARBA" id="ARBA00023136"/>
    </source>
</evidence>
<evidence type="ECO:0000256" key="4">
    <source>
        <dbReference type="ARBA" id="ARBA00022692"/>
    </source>
</evidence>
<sequence length="111" mass="12069">MVKYYALLGVTIVLETLGTTLLKLSDGFNKPIYGVLSLVAFGLLFYLFSFVIRHIPIGVAYAIWSALGIVLISLVGWIFMGQKLDLPAILGILLIIGGVVTIQLFSKSISH</sequence>
<feature type="transmembrane region" description="Helical" evidence="9">
    <location>
        <begin position="59"/>
        <end position="80"/>
    </location>
</feature>
<name>A0ABT7HMR1_9BACT</name>
<feature type="transmembrane region" description="Helical" evidence="9">
    <location>
        <begin position="86"/>
        <end position="105"/>
    </location>
</feature>
<dbReference type="InterPro" id="IPR000390">
    <property type="entry name" value="Small_drug/metabolite_transptr"/>
</dbReference>
<evidence type="ECO:0000256" key="7">
    <source>
        <dbReference type="ARBA" id="ARBA00038032"/>
    </source>
</evidence>
<keyword evidence="3" id="KW-1003">Cell membrane</keyword>
<dbReference type="InterPro" id="IPR037185">
    <property type="entry name" value="EmrE-like"/>
</dbReference>
<gene>
    <name evidence="10" type="ORF">NYG85_02295</name>
</gene>
<organism evidence="10 11">
    <name type="scientific">Campylobacter gastrosuis</name>
    <dbReference type="NCBI Taxonomy" id="2974576"/>
    <lineage>
        <taxon>Bacteria</taxon>
        <taxon>Pseudomonadati</taxon>
        <taxon>Campylobacterota</taxon>
        <taxon>Epsilonproteobacteria</taxon>
        <taxon>Campylobacterales</taxon>
        <taxon>Campylobacteraceae</taxon>
        <taxon>Campylobacter</taxon>
    </lineage>
</organism>
<keyword evidence="2" id="KW-0813">Transport</keyword>
<evidence type="ECO:0000256" key="8">
    <source>
        <dbReference type="RuleBase" id="RU003942"/>
    </source>
</evidence>
<dbReference type="PANTHER" id="PTHR30561:SF1">
    <property type="entry name" value="MULTIDRUG TRANSPORTER EMRE"/>
    <property type="match status" value="1"/>
</dbReference>
<comment type="similarity">
    <text evidence="7 8">Belongs to the drug/metabolite transporter (DMT) superfamily. Small multidrug resistance (SMR) (TC 2.A.7.1) family.</text>
</comment>
<keyword evidence="5 9" id="KW-1133">Transmembrane helix</keyword>
<keyword evidence="6 9" id="KW-0472">Membrane</keyword>
<dbReference type="Gene3D" id="1.10.3730.20">
    <property type="match status" value="1"/>
</dbReference>
<comment type="subcellular location">
    <subcellularLocation>
        <location evidence="1 8">Cell membrane</location>
        <topology evidence="1 8">Multi-pass membrane protein</topology>
    </subcellularLocation>
</comment>
<dbReference type="RefSeq" id="WP_284936861.1">
    <property type="nucleotide sequence ID" value="NZ_JANURM010000002.1"/>
</dbReference>
<keyword evidence="11" id="KW-1185">Reference proteome</keyword>
<dbReference type="InterPro" id="IPR045324">
    <property type="entry name" value="Small_multidrug_res"/>
</dbReference>
<comment type="caution">
    <text evidence="10">The sequence shown here is derived from an EMBL/GenBank/DDBJ whole genome shotgun (WGS) entry which is preliminary data.</text>
</comment>
<reference evidence="10" key="1">
    <citation type="submission" date="2022-08" db="EMBL/GenBank/DDBJ databases">
        <authorList>
            <person name="Wang H."/>
        </authorList>
    </citation>
    <scope>NUCLEOTIDE SEQUENCE</scope>
    <source>
        <strain evidence="10">PS10</strain>
    </source>
</reference>
<evidence type="ECO:0000256" key="2">
    <source>
        <dbReference type="ARBA" id="ARBA00022448"/>
    </source>
</evidence>
<dbReference type="EMBL" id="JANURM010000002">
    <property type="protein sequence ID" value="MDL0088207.1"/>
    <property type="molecule type" value="Genomic_DNA"/>
</dbReference>
<keyword evidence="4 8" id="KW-0812">Transmembrane</keyword>
<dbReference type="PANTHER" id="PTHR30561">
    <property type="entry name" value="SMR FAMILY PROTON-DEPENDENT DRUG EFFLUX TRANSPORTER SUGE"/>
    <property type="match status" value="1"/>
</dbReference>
<evidence type="ECO:0000256" key="9">
    <source>
        <dbReference type="SAM" id="Phobius"/>
    </source>
</evidence>
<dbReference type="Pfam" id="PF00893">
    <property type="entry name" value="Multi_Drug_Res"/>
    <property type="match status" value="1"/>
</dbReference>
<evidence type="ECO:0000256" key="1">
    <source>
        <dbReference type="ARBA" id="ARBA00004651"/>
    </source>
</evidence>
<dbReference type="Proteomes" id="UP001173801">
    <property type="component" value="Unassembled WGS sequence"/>
</dbReference>
<evidence type="ECO:0000313" key="10">
    <source>
        <dbReference type="EMBL" id="MDL0088207.1"/>
    </source>
</evidence>
<evidence type="ECO:0000256" key="5">
    <source>
        <dbReference type="ARBA" id="ARBA00022989"/>
    </source>
</evidence>
<proteinExistence type="inferred from homology"/>
<dbReference type="SUPFAM" id="SSF103481">
    <property type="entry name" value="Multidrug resistance efflux transporter EmrE"/>
    <property type="match status" value="1"/>
</dbReference>
<feature type="transmembrane region" description="Helical" evidence="9">
    <location>
        <begin position="34"/>
        <end position="52"/>
    </location>
</feature>
<protein>
    <submittedName>
        <fullName evidence="10">SMR family transporter</fullName>
    </submittedName>
</protein>
<accession>A0ABT7HMR1</accession>